<organism evidence="1">
    <name type="scientific">marine sediment metagenome</name>
    <dbReference type="NCBI Taxonomy" id="412755"/>
    <lineage>
        <taxon>unclassified sequences</taxon>
        <taxon>metagenomes</taxon>
        <taxon>ecological metagenomes</taxon>
    </lineage>
</organism>
<dbReference type="InterPro" id="IPR018114">
    <property type="entry name" value="TRYPSIN_HIS"/>
</dbReference>
<proteinExistence type="predicted"/>
<dbReference type="PROSITE" id="PS00134">
    <property type="entry name" value="TRYPSIN_HIS"/>
    <property type="match status" value="1"/>
</dbReference>
<accession>X0T583</accession>
<dbReference type="Gene3D" id="2.40.10.10">
    <property type="entry name" value="Trypsin-like serine proteases"/>
    <property type="match status" value="2"/>
</dbReference>
<feature type="non-terminal residue" evidence="1">
    <location>
        <position position="1"/>
    </location>
</feature>
<dbReference type="SUPFAM" id="SSF50494">
    <property type="entry name" value="Trypsin-like serine proteases"/>
    <property type="match status" value="1"/>
</dbReference>
<dbReference type="GO" id="GO:0004252">
    <property type="term" value="F:serine-type endopeptidase activity"/>
    <property type="evidence" value="ECO:0007669"/>
    <property type="project" value="InterPro"/>
</dbReference>
<dbReference type="EMBL" id="BARS01002184">
    <property type="protein sequence ID" value="GAF82466.1"/>
    <property type="molecule type" value="Genomic_DNA"/>
</dbReference>
<protein>
    <recommendedName>
        <fullName evidence="2">Peptidase S1 domain-containing protein</fullName>
    </recommendedName>
</protein>
<reference evidence="1" key="1">
    <citation type="journal article" date="2014" name="Front. Microbiol.">
        <title>High frequency of phylogenetically diverse reductive dehalogenase-homologous genes in deep subseafloor sedimentary metagenomes.</title>
        <authorList>
            <person name="Kawai M."/>
            <person name="Futagami T."/>
            <person name="Toyoda A."/>
            <person name="Takaki Y."/>
            <person name="Nishi S."/>
            <person name="Hori S."/>
            <person name="Arai W."/>
            <person name="Tsubouchi T."/>
            <person name="Morono Y."/>
            <person name="Uchiyama I."/>
            <person name="Ito T."/>
            <person name="Fujiyama A."/>
            <person name="Inagaki F."/>
            <person name="Takami H."/>
        </authorList>
    </citation>
    <scope>NUCLEOTIDE SEQUENCE</scope>
    <source>
        <strain evidence="1">Expedition CK06-06</strain>
    </source>
</reference>
<dbReference type="Gene3D" id="2.60.120.380">
    <property type="match status" value="1"/>
</dbReference>
<dbReference type="PANTHER" id="PTHR36234">
    <property type="entry name" value="LYSYL ENDOPEPTIDASE"/>
    <property type="match status" value="1"/>
</dbReference>
<gene>
    <name evidence="1" type="ORF">S01H1_04102</name>
</gene>
<comment type="caution">
    <text evidence="1">The sequence shown here is derived from an EMBL/GenBank/DDBJ whole genome shotgun (WGS) entry which is preliminary data.</text>
</comment>
<dbReference type="AlphaFoldDB" id="X0T583"/>
<feature type="non-terminal residue" evidence="1">
    <location>
        <position position="510"/>
    </location>
</feature>
<sequence length="510" mass="56316">AEDEANAGWGKPPRIGVVRAVDKPMVGKWYDTADGGRLWTSAITAAGAVKVRLHFADANLPLGAEIYVYGPENPDQGTGPYTAAGPRETGEFWVRSVIGDTTHVEYYVPDADARTVPFSVDRLWHIYHDPAPIADSRAPCDCMGDVMCYDDWIDISYAVAKTEWDDGVYVYWCTGQLLATLNNDLTPYFLTAAHCVDQQTQAKNMEFMWFFQHASCESGWMTFEFSNDAELLHTTGELLLSDHSLLMVKGVLPAGVTWSGWTTDVPSSGSWVVGIHHPGCSSNVWTHWKRYSRGKRYPGDYYYHQVDFDVTGGVGHIYYGSSGSGLWRESDAKLVGTLTGGSGEPGCDHMSTVAYYGRMDRYYVYINSFLGAGSDDVLEQNDSCVGAAALSEGNYTDLVVKSVDEDWYEINIGANAELSAYLYFTDAYGNINAELYDACGGSVVAQVVTQSNNEYLIYVNPGATADFYLRVFLADDTRNTYNMNVTIDPQIDLDPPLPDPMVWAEPPHAT</sequence>
<dbReference type="InterPro" id="IPR043504">
    <property type="entry name" value="Peptidase_S1_PA_chymotrypsin"/>
</dbReference>
<dbReference type="InterPro" id="IPR009003">
    <property type="entry name" value="Peptidase_S1_PA"/>
</dbReference>
<evidence type="ECO:0000313" key="1">
    <source>
        <dbReference type="EMBL" id="GAF82466.1"/>
    </source>
</evidence>
<dbReference type="PANTHER" id="PTHR36234:SF5">
    <property type="entry name" value="LYSYL ENDOPEPTIDASE"/>
    <property type="match status" value="1"/>
</dbReference>
<name>X0T583_9ZZZZ</name>
<dbReference type="GO" id="GO:0006508">
    <property type="term" value="P:proteolysis"/>
    <property type="evidence" value="ECO:0007669"/>
    <property type="project" value="InterPro"/>
</dbReference>
<evidence type="ECO:0008006" key="2">
    <source>
        <dbReference type="Google" id="ProtNLM"/>
    </source>
</evidence>